<sequence>MRFTGALKLRIGEALDLRRSGVALRLAFNKSSQTLLDPYLVVKVDEYQVGQTLTKQKTCAPTYNEHFSVSVSGGAQLELAVFHDAPIGYDEFVANRTIRFQDLMKGTSCEENFEGWVDLEPEGKIYIQITLSGTFSDEDAGGIVRKELTRLRQGAVRRRVHQVNGHKFMSTFLRQPTFCFHFSHSVFVCVSVCTCVVHKRCHQLVVTVCPRMKKPTTNQGFSINVPHKFSVHNYKFPTFCDHCGSLLYGIFRQGLHCKMCKMNVHIRCQGNVAPNCGVNNVELANKLAEMGLQAGNVSSCSARTEAPEQQSGRKLGISDFTFMQVLGKGSFGKVMLARLNSVDLVFAVKVLKKDVILQDDDVECTMTEKHVLSLACSHPFLTQLYCCFQTQAHLFFVMEFVNGGDLMFHIQKARKFDEDRARFYTAEITSALIFLHSQGILYRDLKLDNVLLDKDGHCKLADFGMCKENMLDGITTATFCGTPDYIAPEILQEMPYTASVDWWALGVLLYEMLCGHAPFEAENEDDLFEAILTEEVVYAPWLSSSAVDILKAFLTKNPARRLGCVAADGGEESIVRQAFFNSVDWDKLKRREVEPPFRPRIKTPEDVNNFDPDFTSEDPVLTPLEDGLIPPANQDEFRHFSFTSEELLKNFELVELENNPPQPEFSSH</sequence>
<dbReference type="AlphaFoldDB" id="A0AAY4CL13"/>
<keyword evidence="7" id="KW-0677">Repeat</keyword>
<evidence type="ECO:0000256" key="4">
    <source>
        <dbReference type="ARBA" id="ARBA00022553"/>
    </source>
</evidence>
<keyword evidence="10 15" id="KW-0418">Kinase</keyword>
<reference evidence="23 24" key="1">
    <citation type="submission" date="2020-06" db="EMBL/GenBank/DDBJ databases">
        <authorList>
            <consortium name="Wellcome Sanger Institute Data Sharing"/>
        </authorList>
    </citation>
    <scope>NUCLEOTIDE SEQUENCE [LARGE SCALE GENOMIC DNA]</scope>
</reference>
<keyword evidence="8 15" id="KW-0547">Nucleotide-binding</keyword>
<comment type="catalytic activity">
    <reaction evidence="13 15">
        <text>L-threonyl-[protein] + ATP = O-phospho-L-threonyl-[protein] + ADP + H(+)</text>
        <dbReference type="Rhea" id="RHEA:46608"/>
        <dbReference type="Rhea" id="RHEA-COMP:11060"/>
        <dbReference type="Rhea" id="RHEA-COMP:11605"/>
        <dbReference type="ChEBI" id="CHEBI:15378"/>
        <dbReference type="ChEBI" id="CHEBI:30013"/>
        <dbReference type="ChEBI" id="CHEBI:30616"/>
        <dbReference type="ChEBI" id="CHEBI:61977"/>
        <dbReference type="ChEBI" id="CHEBI:456216"/>
        <dbReference type="EC" id="2.7.11.13"/>
    </reaction>
</comment>
<dbReference type="SUPFAM" id="SSF56112">
    <property type="entry name" value="Protein kinase-like (PK-like)"/>
    <property type="match status" value="1"/>
</dbReference>
<dbReference type="PROSITE" id="PS50011">
    <property type="entry name" value="PROTEIN_KINASE_DOM"/>
    <property type="match status" value="1"/>
</dbReference>
<dbReference type="PIRSF" id="PIRSF000551">
    <property type="entry name" value="PKC_delta"/>
    <property type="match status" value="1"/>
</dbReference>
<name>A0AAY4CL13_9TELE</name>
<keyword evidence="5 15" id="KW-0808">Transferase</keyword>
<evidence type="ECO:0000313" key="23">
    <source>
        <dbReference type="Ensembl" id="ENSDCDP00010033900.1"/>
    </source>
</evidence>
<dbReference type="InterPro" id="IPR000961">
    <property type="entry name" value="AGC-kinase_C"/>
</dbReference>
<dbReference type="CDD" id="cd20838">
    <property type="entry name" value="C1_nPKC_epsilon-like_rpt2"/>
    <property type="match status" value="1"/>
</dbReference>
<dbReference type="SMART" id="SM00220">
    <property type="entry name" value="S_TKc"/>
    <property type="match status" value="1"/>
</dbReference>
<dbReference type="FunFam" id="3.30.200.20:FF:000020">
    <property type="entry name" value="Protein kinase C, alpha"/>
    <property type="match status" value="1"/>
</dbReference>
<dbReference type="SMART" id="SM00109">
    <property type="entry name" value="C1"/>
    <property type="match status" value="1"/>
</dbReference>
<dbReference type="InterPro" id="IPR011009">
    <property type="entry name" value="Kinase-like_dom_sf"/>
</dbReference>
<dbReference type="FunFam" id="1.10.510.10:FF:000126">
    <property type="entry name" value="Protein kinase C epsilon"/>
    <property type="match status" value="1"/>
</dbReference>
<dbReference type="PROSITE" id="PS00108">
    <property type="entry name" value="PROTEIN_KINASE_ST"/>
    <property type="match status" value="1"/>
</dbReference>
<evidence type="ECO:0000259" key="21">
    <source>
        <dbReference type="PROSITE" id="PS50081"/>
    </source>
</evidence>
<dbReference type="PROSITE" id="PS00479">
    <property type="entry name" value="ZF_DAG_PE_1"/>
    <property type="match status" value="1"/>
</dbReference>
<feature type="binding site" evidence="17">
    <location>
        <begin position="326"/>
        <end position="334"/>
    </location>
    <ligand>
        <name>ATP</name>
        <dbReference type="ChEBI" id="CHEBI:30616"/>
    </ligand>
</feature>
<dbReference type="Pfam" id="PF00130">
    <property type="entry name" value="C1_1"/>
    <property type="match status" value="1"/>
</dbReference>
<dbReference type="PROSITE" id="PS50081">
    <property type="entry name" value="ZF_DAG_PE_2"/>
    <property type="match status" value="2"/>
</dbReference>
<keyword evidence="4" id="KW-0597">Phosphoprotein</keyword>
<evidence type="ECO:0000256" key="12">
    <source>
        <dbReference type="ARBA" id="ARBA00022840"/>
    </source>
</evidence>
<feature type="domain" description="AGC-kinase C-terminal" evidence="22">
    <location>
        <begin position="581"/>
        <end position="652"/>
    </location>
</feature>
<dbReference type="FunFam" id="2.60.40.150:FF:000056">
    <property type="entry name" value="Protein kinase C epsilon"/>
    <property type="match status" value="1"/>
</dbReference>
<dbReference type="FunFam" id="3.30.60.20:FF:000003">
    <property type="entry name" value="Protein kinase C delta"/>
    <property type="match status" value="1"/>
</dbReference>
<feature type="domain" description="Protein kinase" evidence="20">
    <location>
        <begin position="320"/>
        <end position="580"/>
    </location>
</feature>
<keyword evidence="3 15" id="KW-0723">Serine/threonine-protein kinase</keyword>
<comment type="similarity">
    <text evidence="1 15">Belongs to the protein kinase superfamily. AGC Ser/Thr protein kinase family. PKC subfamily.</text>
</comment>
<dbReference type="GO" id="GO:0004697">
    <property type="term" value="F:diacylglycerol-dependent serine/threonine kinase activity"/>
    <property type="evidence" value="ECO:0007669"/>
    <property type="project" value="UniProtKB-EC"/>
</dbReference>
<feature type="domain" description="Phorbol-ester/DAG-type" evidence="21">
    <location>
        <begin position="226"/>
        <end position="276"/>
    </location>
</feature>
<dbReference type="Pfam" id="PF00069">
    <property type="entry name" value="Pkinase"/>
    <property type="match status" value="1"/>
</dbReference>
<evidence type="ECO:0000256" key="9">
    <source>
        <dbReference type="ARBA" id="ARBA00022771"/>
    </source>
</evidence>
<evidence type="ECO:0000256" key="7">
    <source>
        <dbReference type="ARBA" id="ARBA00022737"/>
    </source>
</evidence>
<dbReference type="PRINTS" id="PR00008">
    <property type="entry name" value="DAGPEDOMAIN"/>
</dbReference>
<reference evidence="23" key="3">
    <citation type="submission" date="2025-09" db="UniProtKB">
        <authorList>
            <consortium name="Ensembl"/>
        </authorList>
    </citation>
    <scope>IDENTIFICATION</scope>
</reference>
<evidence type="ECO:0000256" key="18">
    <source>
        <dbReference type="PROSITE-ProRule" id="PRU10141"/>
    </source>
</evidence>
<proteinExistence type="inferred from homology"/>
<organism evidence="23 24">
    <name type="scientific">Denticeps clupeoides</name>
    <name type="common">denticle herring</name>
    <dbReference type="NCBI Taxonomy" id="299321"/>
    <lineage>
        <taxon>Eukaryota</taxon>
        <taxon>Metazoa</taxon>
        <taxon>Chordata</taxon>
        <taxon>Craniata</taxon>
        <taxon>Vertebrata</taxon>
        <taxon>Euteleostomi</taxon>
        <taxon>Actinopterygii</taxon>
        <taxon>Neopterygii</taxon>
        <taxon>Teleostei</taxon>
        <taxon>Clupei</taxon>
        <taxon>Clupeiformes</taxon>
        <taxon>Denticipitoidei</taxon>
        <taxon>Denticipitidae</taxon>
        <taxon>Denticeps</taxon>
    </lineage>
</organism>
<evidence type="ECO:0000256" key="1">
    <source>
        <dbReference type="ARBA" id="ARBA00005490"/>
    </source>
</evidence>
<evidence type="ECO:0000256" key="16">
    <source>
        <dbReference type="PIRSR" id="PIRSR000551-50"/>
    </source>
</evidence>
<dbReference type="InterPro" id="IPR046349">
    <property type="entry name" value="C1-like_sf"/>
</dbReference>
<keyword evidence="12 15" id="KW-0067">ATP-binding</keyword>
<evidence type="ECO:0000256" key="8">
    <source>
        <dbReference type="ARBA" id="ARBA00022741"/>
    </source>
</evidence>
<dbReference type="InterPro" id="IPR002219">
    <property type="entry name" value="PKC_DAG/PE"/>
</dbReference>
<evidence type="ECO:0000256" key="10">
    <source>
        <dbReference type="ARBA" id="ARBA00022777"/>
    </source>
</evidence>
<dbReference type="InterPro" id="IPR000719">
    <property type="entry name" value="Prot_kinase_dom"/>
</dbReference>
<dbReference type="PANTHER" id="PTHR24351">
    <property type="entry name" value="RIBOSOMAL PROTEIN S6 KINASE"/>
    <property type="match status" value="1"/>
</dbReference>
<evidence type="ECO:0000256" key="5">
    <source>
        <dbReference type="ARBA" id="ARBA00022679"/>
    </source>
</evidence>
<feature type="active site" description="Proton acceptor" evidence="16">
    <location>
        <position position="444"/>
    </location>
</feature>
<dbReference type="SUPFAM" id="SSF57889">
    <property type="entry name" value="Cysteine-rich domain"/>
    <property type="match status" value="2"/>
</dbReference>
<dbReference type="GO" id="GO:0005524">
    <property type="term" value="F:ATP binding"/>
    <property type="evidence" value="ECO:0007669"/>
    <property type="project" value="UniProtKB-UniRule"/>
</dbReference>
<evidence type="ECO:0000256" key="15">
    <source>
        <dbReference type="PIRNR" id="PIRNR000551"/>
    </source>
</evidence>
<comment type="catalytic activity">
    <reaction evidence="14">
        <text>L-seryl-[protein] + ATP = O-phospho-L-seryl-[protein] + ADP + H(+)</text>
        <dbReference type="Rhea" id="RHEA:17989"/>
        <dbReference type="Rhea" id="RHEA-COMP:9863"/>
        <dbReference type="Rhea" id="RHEA-COMP:11604"/>
        <dbReference type="ChEBI" id="CHEBI:15378"/>
        <dbReference type="ChEBI" id="CHEBI:29999"/>
        <dbReference type="ChEBI" id="CHEBI:30616"/>
        <dbReference type="ChEBI" id="CHEBI:83421"/>
        <dbReference type="ChEBI" id="CHEBI:456216"/>
        <dbReference type="EC" id="2.7.11.13"/>
    </reaction>
</comment>
<keyword evidence="24" id="KW-1185">Reference proteome</keyword>
<dbReference type="Pfam" id="PF00168">
    <property type="entry name" value="C2"/>
    <property type="match status" value="1"/>
</dbReference>
<dbReference type="EC" id="2.7.11.13" evidence="2 15"/>
<keyword evidence="9" id="KW-0863">Zinc-finger</keyword>
<keyword evidence="6" id="KW-0479">Metal-binding</keyword>
<dbReference type="InterPro" id="IPR008271">
    <property type="entry name" value="Ser/Thr_kinase_AS"/>
</dbReference>
<reference evidence="23" key="2">
    <citation type="submission" date="2025-08" db="UniProtKB">
        <authorList>
            <consortium name="Ensembl"/>
        </authorList>
    </citation>
    <scope>IDENTIFICATION</scope>
</reference>
<gene>
    <name evidence="23" type="primary">prkcha</name>
</gene>
<evidence type="ECO:0000259" key="19">
    <source>
        <dbReference type="PROSITE" id="PS50004"/>
    </source>
</evidence>
<evidence type="ECO:0000256" key="13">
    <source>
        <dbReference type="ARBA" id="ARBA00047272"/>
    </source>
</evidence>
<accession>A0AAY4CL13</accession>
<dbReference type="PROSITE" id="PS50004">
    <property type="entry name" value="C2"/>
    <property type="match status" value="1"/>
</dbReference>
<evidence type="ECO:0000256" key="6">
    <source>
        <dbReference type="ARBA" id="ARBA00022723"/>
    </source>
</evidence>
<evidence type="ECO:0000259" key="20">
    <source>
        <dbReference type="PROSITE" id="PS50011"/>
    </source>
</evidence>
<dbReference type="CDD" id="cd04014">
    <property type="entry name" value="C2_PKC_epsilon"/>
    <property type="match status" value="1"/>
</dbReference>
<dbReference type="InterPro" id="IPR017892">
    <property type="entry name" value="Pkinase_C"/>
</dbReference>
<dbReference type="GeneTree" id="ENSGT00940000158220"/>
<dbReference type="Proteomes" id="UP000694580">
    <property type="component" value="Chromosome 1"/>
</dbReference>
<dbReference type="GO" id="GO:0008270">
    <property type="term" value="F:zinc ion binding"/>
    <property type="evidence" value="ECO:0007669"/>
    <property type="project" value="UniProtKB-KW"/>
</dbReference>
<dbReference type="SUPFAM" id="SSF49562">
    <property type="entry name" value="C2 domain (Calcium/lipid-binding domain, CaLB)"/>
    <property type="match status" value="1"/>
</dbReference>
<evidence type="ECO:0000313" key="24">
    <source>
        <dbReference type="Proteomes" id="UP000694580"/>
    </source>
</evidence>
<feature type="domain" description="Phorbol-ester/DAG-type" evidence="21">
    <location>
        <begin position="165"/>
        <end position="209"/>
    </location>
</feature>
<dbReference type="InterPro" id="IPR014376">
    <property type="entry name" value="Prot_kin_PKC_delta"/>
</dbReference>
<dbReference type="Gene3D" id="1.10.510.10">
    <property type="entry name" value="Transferase(Phosphotransferase) domain 1"/>
    <property type="match status" value="1"/>
</dbReference>
<evidence type="ECO:0000259" key="22">
    <source>
        <dbReference type="PROSITE" id="PS51285"/>
    </source>
</evidence>
<dbReference type="Gene3D" id="3.30.60.20">
    <property type="match status" value="2"/>
</dbReference>
<dbReference type="Gene3D" id="2.60.40.150">
    <property type="entry name" value="C2 domain"/>
    <property type="match status" value="1"/>
</dbReference>
<dbReference type="InterPro" id="IPR017441">
    <property type="entry name" value="Protein_kinase_ATP_BS"/>
</dbReference>
<evidence type="ECO:0000256" key="17">
    <source>
        <dbReference type="PIRSR" id="PIRSR000551-51"/>
    </source>
</evidence>
<dbReference type="InterPro" id="IPR020454">
    <property type="entry name" value="DAG/PE-bd"/>
</dbReference>
<evidence type="ECO:0000256" key="14">
    <source>
        <dbReference type="ARBA" id="ARBA00047470"/>
    </source>
</evidence>
<protein>
    <recommendedName>
        <fullName evidence="2 15">Protein kinase C</fullName>
        <ecNumber evidence="2 15">2.7.11.13</ecNumber>
    </recommendedName>
</protein>
<feature type="binding site" evidence="17 18">
    <location>
        <position position="349"/>
    </location>
    <ligand>
        <name>ATP</name>
        <dbReference type="ChEBI" id="CHEBI:30616"/>
    </ligand>
</feature>
<evidence type="ECO:0000256" key="3">
    <source>
        <dbReference type="ARBA" id="ARBA00022527"/>
    </source>
</evidence>
<dbReference type="Pfam" id="PF00433">
    <property type="entry name" value="Pkinase_C"/>
    <property type="match status" value="1"/>
</dbReference>
<dbReference type="SMART" id="SM00133">
    <property type="entry name" value="S_TK_X"/>
    <property type="match status" value="1"/>
</dbReference>
<dbReference type="InterPro" id="IPR000008">
    <property type="entry name" value="C2_dom"/>
</dbReference>
<dbReference type="Ensembl" id="ENSDCDT00010041922.1">
    <property type="protein sequence ID" value="ENSDCDP00010033900.1"/>
    <property type="gene ID" value="ENSDCDG00010020332.1"/>
</dbReference>
<dbReference type="Gene3D" id="3.30.200.20">
    <property type="entry name" value="Phosphorylase Kinase, domain 1"/>
    <property type="match status" value="1"/>
</dbReference>
<feature type="domain" description="C2" evidence="19">
    <location>
        <begin position="1"/>
        <end position="113"/>
    </location>
</feature>
<evidence type="ECO:0000256" key="11">
    <source>
        <dbReference type="ARBA" id="ARBA00022833"/>
    </source>
</evidence>
<dbReference type="PROSITE" id="PS51285">
    <property type="entry name" value="AGC_KINASE_CTER"/>
    <property type="match status" value="1"/>
</dbReference>
<keyword evidence="11" id="KW-0862">Zinc</keyword>
<dbReference type="SMART" id="SM00239">
    <property type="entry name" value="C2"/>
    <property type="match status" value="1"/>
</dbReference>
<dbReference type="PROSITE" id="PS00107">
    <property type="entry name" value="PROTEIN_KINASE_ATP"/>
    <property type="match status" value="1"/>
</dbReference>
<evidence type="ECO:0000256" key="2">
    <source>
        <dbReference type="ARBA" id="ARBA00012429"/>
    </source>
</evidence>
<dbReference type="InterPro" id="IPR035892">
    <property type="entry name" value="C2_domain_sf"/>
</dbReference>